<keyword evidence="10" id="KW-0044">Antibiotic</keyword>
<dbReference type="CDD" id="cd06265">
    <property type="entry name" value="RNase_A_canonical"/>
    <property type="match status" value="2"/>
</dbReference>
<dbReference type="STRING" id="56216.A0A1A6FUV7"/>
<comment type="function">
    <text evidence="18">Cleaves preferentially after uridine bases. Has antimicrobial activity against uropathogenic E.coli (UPEC). Probably contributes to urinary tract sterility.</text>
</comment>
<keyword evidence="20" id="KW-0812">Transmembrane</keyword>
<reference evidence="22 23" key="1">
    <citation type="submission" date="2016-06" db="EMBL/GenBank/DDBJ databases">
        <title>The Draft Genome Sequence and Annotation of the Desert Woodrat Neotoma lepida.</title>
        <authorList>
            <person name="Campbell M."/>
            <person name="Oakeson K.F."/>
            <person name="Yandell M."/>
            <person name="Halpert J.R."/>
            <person name="Dearing D."/>
        </authorList>
    </citation>
    <scope>NUCLEOTIDE SEQUENCE [LARGE SCALE GENOMIC DNA]</scope>
    <source>
        <strain evidence="22">417</strain>
        <tissue evidence="22">Liver</tissue>
    </source>
</reference>
<comment type="function">
    <text evidence="13">Endonuclease that catalyzes the cleavage of RNA on the 3' side of pyrimidine nucleotides. Acts on single-stranded and double-stranded RNA.</text>
</comment>
<sequence>MSLGPLLLVFMLGLVATPPTLAQNDARYIKFLTQHYDANPKGRDDRYCDSMMKKRGLTSPCKELNTFIHGNKDSIKAVCGTNGNPYRNNLRISISQFQVTTCKHRGGSPRPPCRYRASKGSRHIVIACENGLPVVMALQRTQSLLLFLVLTLLGLGLVQPSYGQDRMYQRFLRQHVAPQDIGGDDSYCNVMMQRRKMTAHQCKRFNTFIHEDIWNIRGICSTANIQCKNGKMNCHEGVVKVTDCRETGSSRAPNCRYRASASTRRVVIACEGNPEVPVHFDR</sequence>
<dbReference type="SMART" id="SM00092">
    <property type="entry name" value="RNAse_Pc"/>
    <property type="match status" value="2"/>
</dbReference>
<evidence type="ECO:0000256" key="12">
    <source>
        <dbReference type="ARBA" id="ARBA00023283"/>
    </source>
</evidence>
<evidence type="ECO:0000256" key="20">
    <source>
        <dbReference type="SAM" id="Phobius"/>
    </source>
</evidence>
<feature type="signal peptide" evidence="19">
    <location>
        <begin position="1"/>
        <end position="22"/>
    </location>
</feature>
<evidence type="ECO:0000256" key="3">
    <source>
        <dbReference type="ARBA" id="ARBA00015595"/>
    </source>
</evidence>
<dbReference type="InterPro" id="IPR001427">
    <property type="entry name" value="RNaseA"/>
</dbReference>
<dbReference type="SUPFAM" id="SSF54076">
    <property type="entry name" value="RNase A-like"/>
    <property type="match status" value="2"/>
</dbReference>
<proteinExistence type="inferred from homology"/>
<keyword evidence="23" id="KW-1185">Reference proteome</keyword>
<feature type="domain" description="Ribonuclease A-domain" evidence="21">
    <location>
        <begin position="24"/>
        <end position="135"/>
    </location>
</feature>
<evidence type="ECO:0000259" key="21">
    <source>
        <dbReference type="SMART" id="SM00092"/>
    </source>
</evidence>
<evidence type="ECO:0000256" key="2">
    <source>
        <dbReference type="ARBA" id="ARBA00005600"/>
    </source>
</evidence>
<accession>A0A1A6FUV7</accession>
<dbReference type="InterPro" id="IPR023411">
    <property type="entry name" value="RNaseA_AS"/>
</dbReference>
<keyword evidence="6 19" id="KW-0540">Nuclease</keyword>
<dbReference type="PRINTS" id="PR00794">
    <property type="entry name" value="RIBONUCLEASE"/>
</dbReference>
<evidence type="ECO:0000256" key="4">
    <source>
        <dbReference type="ARBA" id="ARBA00022525"/>
    </source>
</evidence>
<dbReference type="PANTHER" id="PTHR11437">
    <property type="entry name" value="RIBONUCLEASE"/>
    <property type="match status" value="1"/>
</dbReference>
<dbReference type="InterPro" id="IPR036816">
    <property type="entry name" value="RNaseA-like_dom_sf"/>
</dbReference>
<gene>
    <name evidence="22" type="ORF">A6R68_11526</name>
</gene>
<evidence type="ECO:0000256" key="8">
    <source>
        <dbReference type="ARBA" id="ARBA00022759"/>
    </source>
</evidence>
<dbReference type="GO" id="GO:0016787">
    <property type="term" value="F:hydrolase activity"/>
    <property type="evidence" value="ECO:0007669"/>
    <property type="project" value="UniProtKB-KW"/>
</dbReference>
<dbReference type="EMBL" id="LZPO01117155">
    <property type="protein sequence ID" value="OBS57345.1"/>
    <property type="molecule type" value="Genomic_DNA"/>
</dbReference>
<evidence type="ECO:0000313" key="22">
    <source>
        <dbReference type="EMBL" id="OBS57345.1"/>
    </source>
</evidence>
<dbReference type="PANTHER" id="PTHR11437:SF53">
    <property type="entry name" value="RIBONUCLEASE 4"/>
    <property type="match status" value="1"/>
</dbReference>
<comment type="similarity">
    <text evidence="2 19">Belongs to the pancreatic ribonuclease family.</text>
</comment>
<protein>
    <recommendedName>
        <fullName evidence="17">Ribonuclease 4</fullName>
    </recommendedName>
    <alternativeName>
        <fullName evidence="15">RNase 1</fullName>
    </alternativeName>
    <alternativeName>
        <fullName evidence="16">RNase A</fullName>
    </alternativeName>
    <alternativeName>
        <fullName evidence="3">Ribonuclease pancreatic</fullName>
    </alternativeName>
</protein>
<comment type="subunit">
    <text evidence="14">Monomer. Interacts with and forms tight 1:1 complexes with RNH1. Dimerization of two such complexes may occur. Interaction with RNH1 inhibits this protein.</text>
</comment>
<evidence type="ECO:0000256" key="16">
    <source>
        <dbReference type="ARBA" id="ARBA00029971"/>
    </source>
</evidence>
<evidence type="ECO:0000256" key="1">
    <source>
        <dbReference type="ARBA" id="ARBA00004613"/>
    </source>
</evidence>
<keyword evidence="20" id="KW-0472">Membrane</keyword>
<evidence type="ECO:0000313" key="23">
    <source>
        <dbReference type="Proteomes" id="UP000092124"/>
    </source>
</evidence>
<feature type="domain" description="Ribonuclease A-domain" evidence="21">
    <location>
        <begin position="164"/>
        <end position="282"/>
    </location>
</feature>
<dbReference type="GO" id="GO:0003676">
    <property type="term" value="F:nucleic acid binding"/>
    <property type="evidence" value="ECO:0007669"/>
    <property type="project" value="InterPro"/>
</dbReference>
<comment type="caution">
    <text evidence="22">The sequence shown here is derived from an EMBL/GenBank/DDBJ whole genome shotgun (WGS) entry which is preliminary data.</text>
</comment>
<evidence type="ECO:0000256" key="18">
    <source>
        <dbReference type="ARBA" id="ARBA00045536"/>
    </source>
</evidence>
<dbReference type="FunFam" id="3.10.130.10:FF:000001">
    <property type="entry name" value="Ribonuclease pancreatic"/>
    <property type="match status" value="2"/>
</dbReference>
<dbReference type="GO" id="GO:0004540">
    <property type="term" value="F:RNA nuclease activity"/>
    <property type="evidence" value="ECO:0007669"/>
    <property type="project" value="TreeGrafter"/>
</dbReference>
<evidence type="ECO:0000256" key="17">
    <source>
        <dbReference type="ARBA" id="ARBA00040186"/>
    </source>
</evidence>
<dbReference type="GO" id="GO:0004519">
    <property type="term" value="F:endonuclease activity"/>
    <property type="evidence" value="ECO:0007669"/>
    <property type="project" value="UniProtKB-KW"/>
</dbReference>
<organism evidence="22 23">
    <name type="scientific">Neotoma lepida</name>
    <name type="common">Desert woodrat</name>
    <dbReference type="NCBI Taxonomy" id="56216"/>
    <lineage>
        <taxon>Eukaryota</taxon>
        <taxon>Metazoa</taxon>
        <taxon>Chordata</taxon>
        <taxon>Craniata</taxon>
        <taxon>Vertebrata</taxon>
        <taxon>Euteleostomi</taxon>
        <taxon>Mammalia</taxon>
        <taxon>Eutheria</taxon>
        <taxon>Euarchontoglires</taxon>
        <taxon>Glires</taxon>
        <taxon>Rodentia</taxon>
        <taxon>Myomorpha</taxon>
        <taxon>Muroidea</taxon>
        <taxon>Cricetidae</taxon>
        <taxon>Neotominae</taxon>
        <taxon>Neotoma</taxon>
    </lineage>
</organism>
<comment type="subcellular location">
    <subcellularLocation>
        <location evidence="1">Secreted</location>
    </subcellularLocation>
</comment>
<dbReference type="GO" id="GO:0005615">
    <property type="term" value="C:extracellular space"/>
    <property type="evidence" value="ECO:0007669"/>
    <property type="project" value="TreeGrafter"/>
</dbReference>
<keyword evidence="11" id="KW-1015">Disulfide bond</keyword>
<evidence type="ECO:0000256" key="14">
    <source>
        <dbReference type="ARBA" id="ARBA00026049"/>
    </source>
</evidence>
<evidence type="ECO:0000256" key="15">
    <source>
        <dbReference type="ARBA" id="ARBA00029964"/>
    </source>
</evidence>
<evidence type="ECO:0000256" key="10">
    <source>
        <dbReference type="ARBA" id="ARBA00023022"/>
    </source>
</evidence>
<evidence type="ECO:0000256" key="7">
    <source>
        <dbReference type="ARBA" id="ARBA00022729"/>
    </source>
</evidence>
<keyword evidence="20" id="KW-1133">Transmembrane helix</keyword>
<keyword evidence="12" id="KW-0873">Pyrrolidone carboxylic acid</keyword>
<evidence type="ECO:0000256" key="13">
    <source>
        <dbReference type="ARBA" id="ARBA00025216"/>
    </source>
</evidence>
<dbReference type="Pfam" id="PF00074">
    <property type="entry name" value="RnaseA"/>
    <property type="match status" value="2"/>
</dbReference>
<name>A0A1A6FUV7_NEOLE</name>
<dbReference type="InterPro" id="IPR023412">
    <property type="entry name" value="RNaseA_domain"/>
</dbReference>
<feature type="transmembrane region" description="Helical" evidence="20">
    <location>
        <begin position="144"/>
        <end position="163"/>
    </location>
</feature>
<dbReference type="AlphaFoldDB" id="A0A1A6FUV7"/>
<evidence type="ECO:0000256" key="9">
    <source>
        <dbReference type="ARBA" id="ARBA00022801"/>
    </source>
</evidence>
<feature type="chain" id="PRO_5008345061" description="Ribonuclease 4" evidence="19">
    <location>
        <begin position="23"/>
        <end position="282"/>
    </location>
</feature>
<dbReference type="Proteomes" id="UP000092124">
    <property type="component" value="Unassembled WGS sequence"/>
</dbReference>
<keyword evidence="7 19" id="KW-0732">Signal</keyword>
<dbReference type="Gene3D" id="3.10.130.10">
    <property type="entry name" value="Ribonuclease A-like domain"/>
    <property type="match status" value="2"/>
</dbReference>
<keyword evidence="9 19" id="KW-0378">Hydrolase</keyword>
<evidence type="ECO:0000256" key="11">
    <source>
        <dbReference type="ARBA" id="ARBA00023157"/>
    </source>
</evidence>
<evidence type="ECO:0000256" key="6">
    <source>
        <dbReference type="ARBA" id="ARBA00022722"/>
    </source>
</evidence>
<keyword evidence="8 19" id="KW-0255">Endonuclease</keyword>
<dbReference type="GO" id="GO:0050830">
    <property type="term" value="P:defense response to Gram-positive bacterium"/>
    <property type="evidence" value="ECO:0007669"/>
    <property type="project" value="TreeGrafter"/>
</dbReference>
<dbReference type="OrthoDB" id="8573660at2759"/>
<keyword evidence="5" id="KW-0929">Antimicrobial</keyword>
<dbReference type="PROSITE" id="PS00127">
    <property type="entry name" value="RNASE_PANCREATIC"/>
    <property type="match status" value="2"/>
</dbReference>
<evidence type="ECO:0000256" key="19">
    <source>
        <dbReference type="RuleBase" id="RU000651"/>
    </source>
</evidence>
<keyword evidence="4" id="KW-0964">Secreted</keyword>
<evidence type="ECO:0000256" key="5">
    <source>
        <dbReference type="ARBA" id="ARBA00022529"/>
    </source>
</evidence>